<keyword evidence="2" id="KW-0004">4Fe-4S</keyword>
<dbReference type="Pfam" id="PF04551">
    <property type="entry name" value="GcpE"/>
    <property type="match status" value="1"/>
</dbReference>
<proteinExistence type="inferred from homology"/>
<dbReference type="Gene3D" id="2.90.10.10">
    <property type="entry name" value="Bulb-type lectin domain"/>
    <property type="match status" value="2"/>
</dbReference>
<dbReference type="InterPro" id="IPR058578">
    <property type="entry name" value="IspG_TIM"/>
</dbReference>
<reference evidence="10 11" key="1">
    <citation type="journal article" date="2024" name="Nat. Commun.">
        <title>Phylogenomics reveals the evolutionary origins of lichenization in chlorophyte algae.</title>
        <authorList>
            <person name="Puginier C."/>
            <person name="Libourel C."/>
            <person name="Otte J."/>
            <person name="Skaloud P."/>
            <person name="Haon M."/>
            <person name="Grisel S."/>
            <person name="Petersen M."/>
            <person name="Berrin J.G."/>
            <person name="Delaux P.M."/>
            <person name="Dal Grande F."/>
            <person name="Keller J."/>
        </authorList>
    </citation>
    <scope>NUCLEOTIDE SEQUENCE [LARGE SCALE GENOMIC DNA]</scope>
    <source>
        <strain evidence="10 11">SAG 216-7</strain>
    </source>
</reference>
<dbReference type="PROSITE" id="PS50927">
    <property type="entry name" value="BULB_LECTIN"/>
    <property type="match status" value="1"/>
</dbReference>
<dbReference type="InterPro" id="IPR011005">
    <property type="entry name" value="Dihydropteroate_synth-like_sf"/>
</dbReference>
<keyword evidence="4" id="KW-0560">Oxidoreductase</keyword>
<keyword evidence="8" id="KW-0175">Coiled coil</keyword>
<evidence type="ECO:0000313" key="11">
    <source>
        <dbReference type="Proteomes" id="UP001491310"/>
    </source>
</evidence>
<evidence type="ECO:0000256" key="7">
    <source>
        <dbReference type="ARBA" id="ARBA00023229"/>
    </source>
</evidence>
<evidence type="ECO:0000256" key="1">
    <source>
        <dbReference type="ARBA" id="ARBA00001966"/>
    </source>
</evidence>
<dbReference type="Gene3D" id="3.20.20.20">
    <property type="entry name" value="Dihydropteroate synthase-like"/>
    <property type="match status" value="1"/>
</dbReference>
<dbReference type="PANTHER" id="PTHR30454:SF0">
    <property type="entry name" value="4-HYDROXY-3-METHYLBUT-2-EN-1-YL DIPHOSPHATE SYNTHASE (FERREDOXIN), CHLOROPLASTIC"/>
    <property type="match status" value="1"/>
</dbReference>
<protein>
    <recommendedName>
        <fullName evidence="9">Bulb-type lectin domain-containing protein</fullName>
    </recommendedName>
</protein>
<dbReference type="InterPro" id="IPR045854">
    <property type="entry name" value="NO2/SO3_Rdtase_4Fe4S_sf"/>
</dbReference>
<organism evidence="10 11">
    <name type="scientific">Coccomyxa subellipsoidea</name>
    <dbReference type="NCBI Taxonomy" id="248742"/>
    <lineage>
        <taxon>Eukaryota</taxon>
        <taxon>Viridiplantae</taxon>
        <taxon>Chlorophyta</taxon>
        <taxon>core chlorophytes</taxon>
        <taxon>Trebouxiophyceae</taxon>
        <taxon>Trebouxiophyceae incertae sedis</taxon>
        <taxon>Coccomyxaceae</taxon>
        <taxon>Coccomyxa</taxon>
    </lineage>
</organism>
<evidence type="ECO:0000256" key="8">
    <source>
        <dbReference type="SAM" id="Coils"/>
    </source>
</evidence>
<dbReference type="EMBL" id="JALJOT010000004">
    <property type="protein sequence ID" value="KAK9915623.1"/>
    <property type="molecule type" value="Genomic_DNA"/>
</dbReference>
<dbReference type="InterPro" id="IPR058579">
    <property type="entry name" value="IspG_C"/>
</dbReference>
<evidence type="ECO:0000256" key="5">
    <source>
        <dbReference type="ARBA" id="ARBA00023004"/>
    </source>
</evidence>
<evidence type="ECO:0000256" key="6">
    <source>
        <dbReference type="ARBA" id="ARBA00023014"/>
    </source>
</evidence>
<name>A0ABR2YUZ2_9CHLO</name>
<keyword evidence="11" id="KW-1185">Reference proteome</keyword>
<evidence type="ECO:0000256" key="4">
    <source>
        <dbReference type="ARBA" id="ARBA00023002"/>
    </source>
</evidence>
<gene>
    <name evidence="10" type="ORF">WJX75_001656</name>
</gene>
<evidence type="ECO:0000256" key="3">
    <source>
        <dbReference type="ARBA" id="ARBA00022723"/>
    </source>
</evidence>
<dbReference type="Proteomes" id="UP001491310">
    <property type="component" value="Unassembled WGS sequence"/>
</dbReference>
<dbReference type="Gene3D" id="3.30.413.10">
    <property type="entry name" value="Sulfite Reductase Hemoprotein, domain 1"/>
    <property type="match status" value="1"/>
</dbReference>
<evidence type="ECO:0000259" key="9">
    <source>
        <dbReference type="PROSITE" id="PS50927"/>
    </source>
</evidence>
<sequence length="882" mass="96953">MSAVHWRQTPTQAIIAEGPIILPQEKKLALPKYCESIYQTIRRPTRTIHIGKVETGSEHPVRLQTMTTTDTRDVAATVEQVKRCVDSGAEIVRITVQGKKEAAACMDIREALFKDGYDVPLVADIHFQPQVAMMVAEAFEKIRINPGNFADGRKTFEVINYDDPSQFKAEQEQIRELFTPLVEKCKRLGRAMRIGTNHGSLSARILSYYGDTPRGMVESAFEFADICREYDYHNFLFSMKASNPLVMVQAYRLLAEEMYAKGWDYPLHLGVTEAGEGEDGRMKSAIGIGALLMDGLGDTIRVSLTEDPELEIVPCGKLAGFGERACREGFGIEPFHEVHRDIHTFTRRAGRLPEQREEDAVDFRPLLHRDGSVLSAVTLQDLEKPELTYRKLGAKLVVGMPFKDQATSDTLLLPQVPPSSDTDKRRALARLQEVGVHVIAPAAVLEADPLQHAVAAFPLSEAAAAMRAGGVRLPEGAGRFAVSVDGTEPEEDVAALRDSGAVLALLNIAPGVSRVHASRRFFERLQTHDIDIPVIHQRSFPAGVSRDELVLTSGTEIGALLVDGLGDGVAIECPSEDLDFLRTMSFGLLQGSRMRNTKTEYVSCPSCGRTLFDLQEVTEQIRTQTGHLPGVSIAVMGCIVNGPGEMADADFGYVGGAPGKIDLYVGKEVVRRGIPMEGACDQLVELIKEHGRWKDPDTDEEDFEAIAEERLEKGAQLLELEAGQYRNAADKERRERMELERQKNAASGFSELLAGGVLRLGQSMTSPDGHTRFVFQDDGNVVVHKGEAAIWATNTYVAQPRPSYLAVQDDGNLVLYASEGRSVAWASNTCGKGDSQTRLMLQNDSTLVLHNGKGRTLWTSARKSWLLDGVTAVVKVLAKMDQ</sequence>
<feature type="coiled-coil region" evidence="8">
    <location>
        <begin position="715"/>
        <end position="742"/>
    </location>
</feature>
<dbReference type="HAMAP" id="MF_00159">
    <property type="entry name" value="IspG"/>
    <property type="match status" value="1"/>
</dbReference>
<feature type="domain" description="Bulb-type lectin" evidence="9">
    <location>
        <begin position="749"/>
        <end position="862"/>
    </location>
</feature>
<dbReference type="InterPro" id="IPR001480">
    <property type="entry name" value="Bulb-type_lectin_dom"/>
</dbReference>
<dbReference type="PANTHER" id="PTHR30454">
    <property type="entry name" value="4-HYDROXY-3-METHYLBUT-2-EN-1-YL DIPHOSPHATE SYNTHASE"/>
    <property type="match status" value="1"/>
</dbReference>
<keyword evidence="7" id="KW-0414">Isoprene biosynthesis</keyword>
<dbReference type="InterPro" id="IPR004588">
    <property type="entry name" value="IspG_bac-typ"/>
</dbReference>
<comment type="caution">
    <text evidence="10">The sequence shown here is derived from an EMBL/GenBank/DDBJ whole genome shotgun (WGS) entry which is preliminary data.</text>
</comment>
<dbReference type="NCBIfam" id="TIGR00612">
    <property type="entry name" value="ispG_gcpE"/>
    <property type="match status" value="1"/>
</dbReference>
<dbReference type="InterPro" id="IPR036426">
    <property type="entry name" value="Bulb-type_lectin_dom_sf"/>
</dbReference>
<dbReference type="SMART" id="SM00108">
    <property type="entry name" value="B_lectin"/>
    <property type="match status" value="1"/>
</dbReference>
<evidence type="ECO:0000313" key="10">
    <source>
        <dbReference type="EMBL" id="KAK9915623.1"/>
    </source>
</evidence>
<keyword evidence="5" id="KW-0408">Iron</keyword>
<dbReference type="Pfam" id="PF26540">
    <property type="entry name" value="GcpE_C"/>
    <property type="match status" value="1"/>
</dbReference>
<keyword evidence="6" id="KW-0411">Iron-sulfur</keyword>
<comment type="cofactor">
    <cofactor evidence="1">
        <name>[4Fe-4S] cluster</name>
        <dbReference type="ChEBI" id="CHEBI:49883"/>
    </cofactor>
</comment>
<dbReference type="SUPFAM" id="SSF51110">
    <property type="entry name" value="alpha-D-mannose-specific plant lectins"/>
    <property type="match status" value="2"/>
</dbReference>
<evidence type="ECO:0000256" key="2">
    <source>
        <dbReference type="ARBA" id="ARBA00022485"/>
    </source>
</evidence>
<keyword evidence="3" id="KW-0479">Metal-binding</keyword>
<dbReference type="SUPFAM" id="SSF56014">
    <property type="entry name" value="Nitrite and sulphite reductase 4Fe-4S domain-like"/>
    <property type="match status" value="1"/>
</dbReference>
<accession>A0ABR2YUZ2</accession>